<proteinExistence type="predicted"/>
<accession>A0ABV2HVN6</accession>
<evidence type="ECO:0000313" key="1">
    <source>
        <dbReference type="EMBL" id="MET3594653.1"/>
    </source>
</evidence>
<evidence type="ECO:0000313" key="2">
    <source>
        <dbReference type="Proteomes" id="UP001549036"/>
    </source>
</evidence>
<dbReference type="RefSeq" id="WP_354416095.1">
    <property type="nucleotide sequence ID" value="NZ_JBEPLM010000007.1"/>
</dbReference>
<reference evidence="1 2" key="1">
    <citation type="submission" date="2024-06" db="EMBL/GenBank/DDBJ databases">
        <title>Genomic Encyclopedia of Type Strains, Phase IV (KMG-IV): sequencing the most valuable type-strain genomes for metagenomic binning, comparative biology and taxonomic classification.</title>
        <authorList>
            <person name="Goeker M."/>
        </authorList>
    </citation>
    <scope>NUCLEOTIDE SEQUENCE [LARGE SCALE GENOMIC DNA]</scope>
    <source>
        <strain evidence="1 2">DSM 29846</strain>
    </source>
</reference>
<sequence length="74" mass="8625">MAHINPRLTYQASKDEDTWHRRFKSKSIEIDYRWVHGLRVSPPVIADHEGEIVIVGGMHCYTLAHHYDATRTPL</sequence>
<dbReference type="EMBL" id="JBEPLM010000007">
    <property type="protein sequence ID" value="MET3594653.1"/>
    <property type="molecule type" value="Genomic_DNA"/>
</dbReference>
<gene>
    <name evidence="1" type="ORF">ABID26_004061</name>
</gene>
<protein>
    <submittedName>
        <fullName evidence="1">Uncharacterized protein</fullName>
    </submittedName>
</protein>
<name>A0ABV2HVN6_9HYPH</name>
<keyword evidence="2" id="KW-1185">Reference proteome</keyword>
<comment type="caution">
    <text evidence="1">The sequence shown here is derived from an EMBL/GenBank/DDBJ whole genome shotgun (WGS) entry which is preliminary data.</text>
</comment>
<organism evidence="1 2">
    <name type="scientific">Mesorhizobium shonense</name>
    <dbReference type="NCBI Taxonomy" id="1209948"/>
    <lineage>
        <taxon>Bacteria</taxon>
        <taxon>Pseudomonadati</taxon>
        <taxon>Pseudomonadota</taxon>
        <taxon>Alphaproteobacteria</taxon>
        <taxon>Hyphomicrobiales</taxon>
        <taxon>Phyllobacteriaceae</taxon>
        <taxon>Mesorhizobium</taxon>
    </lineage>
</organism>
<dbReference type="Proteomes" id="UP001549036">
    <property type="component" value="Unassembled WGS sequence"/>
</dbReference>